<protein>
    <submittedName>
        <fullName evidence="1">Uncharacterized protein</fullName>
    </submittedName>
</protein>
<proteinExistence type="predicted"/>
<reference evidence="1" key="1">
    <citation type="submission" date="2023-03" db="EMBL/GenBank/DDBJ databases">
        <title>Massive genome expansion in bonnet fungi (Mycena s.s.) driven by repeated elements and novel gene families across ecological guilds.</title>
        <authorList>
            <consortium name="Lawrence Berkeley National Laboratory"/>
            <person name="Harder C.B."/>
            <person name="Miyauchi S."/>
            <person name="Viragh M."/>
            <person name="Kuo A."/>
            <person name="Thoen E."/>
            <person name="Andreopoulos B."/>
            <person name="Lu D."/>
            <person name="Skrede I."/>
            <person name="Drula E."/>
            <person name="Henrissat B."/>
            <person name="Morin E."/>
            <person name="Kohler A."/>
            <person name="Barry K."/>
            <person name="LaButti K."/>
            <person name="Morin E."/>
            <person name="Salamov A."/>
            <person name="Lipzen A."/>
            <person name="Mereny Z."/>
            <person name="Hegedus B."/>
            <person name="Baldrian P."/>
            <person name="Stursova M."/>
            <person name="Weitz H."/>
            <person name="Taylor A."/>
            <person name="Grigoriev I.V."/>
            <person name="Nagy L.G."/>
            <person name="Martin F."/>
            <person name="Kauserud H."/>
        </authorList>
    </citation>
    <scope>NUCLEOTIDE SEQUENCE</scope>
    <source>
        <strain evidence="1">CBHHK002</strain>
    </source>
</reference>
<dbReference type="AlphaFoldDB" id="A0AAD6ZVS7"/>
<name>A0AAD6ZVS7_9AGAR</name>
<sequence length="131" mass="14538">MGDETHENQDFSSGPPRENPGYTFYGVFSGSQHFTVAGGTFTNTTTDKPLSYSSDCPVRLKYAWISTLVLQNTDVNDAAVRKLHSAKIPGHKSSVTVAPYQGENAGKEWQQDVAKYMAVRQVTHLPYEQDH</sequence>
<keyword evidence="2" id="KW-1185">Reference proteome</keyword>
<evidence type="ECO:0000313" key="2">
    <source>
        <dbReference type="Proteomes" id="UP001218218"/>
    </source>
</evidence>
<organism evidence="1 2">
    <name type="scientific">Mycena albidolilacea</name>
    <dbReference type="NCBI Taxonomy" id="1033008"/>
    <lineage>
        <taxon>Eukaryota</taxon>
        <taxon>Fungi</taxon>
        <taxon>Dikarya</taxon>
        <taxon>Basidiomycota</taxon>
        <taxon>Agaricomycotina</taxon>
        <taxon>Agaricomycetes</taxon>
        <taxon>Agaricomycetidae</taxon>
        <taxon>Agaricales</taxon>
        <taxon>Marasmiineae</taxon>
        <taxon>Mycenaceae</taxon>
        <taxon>Mycena</taxon>
    </lineage>
</organism>
<gene>
    <name evidence="1" type="ORF">DFH08DRAFT_811807</name>
</gene>
<evidence type="ECO:0000313" key="1">
    <source>
        <dbReference type="EMBL" id="KAJ7340595.1"/>
    </source>
</evidence>
<dbReference type="Proteomes" id="UP001218218">
    <property type="component" value="Unassembled WGS sequence"/>
</dbReference>
<accession>A0AAD6ZVS7</accession>
<dbReference type="EMBL" id="JARIHO010000026">
    <property type="protein sequence ID" value="KAJ7340595.1"/>
    <property type="molecule type" value="Genomic_DNA"/>
</dbReference>
<comment type="caution">
    <text evidence="1">The sequence shown here is derived from an EMBL/GenBank/DDBJ whole genome shotgun (WGS) entry which is preliminary data.</text>
</comment>